<reference evidence="2" key="1">
    <citation type="submission" date="2017-09" db="EMBL/GenBank/DDBJ databases">
        <title>Depth-based differentiation of microbial function through sediment-hosted aquifers and enrichment of novel symbionts in the deep terrestrial subsurface.</title>
        <authorList>
            <person name="Probst A.J."/>
            <person name="Ladd B."/>
            <person name="Jarett J.K."/>
            <person name="Geller-Mcgrath D.E."/>
            <person name="Sieber C.M.K."/>
            <person name="Emerson J.B."/>
            <person name="Anantharaman K."/>
            <person name="Thomas B.C."/>
            <person name="Malmstrom R."/>
            <person name="Stieglmeier M."/>
            <person name="Klingl A."/>
            <person name="Woyke T."/>
            <person name="Ryan C.M."/>
            <person name="Banfield J.F."/>
        </authorList>
    </citation>
    <scope>NUCLEOTIDE SEQUENCE [LARGE SCALE GENOMIC DNA]</scope>
</reference>
<organism evidence="1 2">
    <name type="scientific">Candidatus Nomurabacteria bacterium CG10_big_fil_rev_8_21_14_0_10_03_31_7</name>
    <dbReference type="NCBI Taxonomy" id="1974730"/>
    <lineage>
        <taxon>Bacteria</taxon>
        <taxon>Candidatus Nomuraibacteriota</taxon>
    </lineage>
</organism>
<evidence type="ECO:0008006" key="3">
    <source>
        <dbReference type="Google" id="ProtNLM"/>
    </source>
</evidence>
<dbReference type="Proteomes" id="UP000228613">
    <property type="component" value="Unassembled WGS sequence"/>
</dbReference>
<evidence type="ECO:0000313" key="1">
    <source>
        <dbReference type="EMBL" id="PIR68841.1"/>
    </source>
</evidence>
<sequence>MLVFTKKEIALMKKLKTPVKVQDFLNSLKFNFEENGKDTLKSPVMVLRAGNAHCTEGAILGAYILSLHGFKPYILHLKTTKGDFDHVVAPFKQYGFWGALSKTNHSVLRYREPIYKNIHELVMSYFHEYFLDNGLKTLRSYSIPLNLNIFEKGWETEEDNLWGIDQELDNIKHNDIAPKIVFRNLKKADKIEIKAGKITEFVHKVIKNV</sequence>
<gene>
    <name evidence="1" type="ORF">COU48_01850</name>
</gene>
<dbReference type="AlphaFoldDB" id="A0A2J0JIA2"/>
<dbReference type="EMBL" id="PFCP01000049">
    <property type="protein sequence ID" value="PIR68841.1"/>
    <property type="molecule type" value="Genomic_DNA"/>
</dbReference>
<evidence type="ECO:0000313" key="2">
    <source>
        <dbReference type="Proteomes" id="UP000228613"/>
    </source>
</evidence>
<comment type="caution">
    <text evidence="1">The sequence shown here is derived from an EMBL/GenBank/DDBJ whole genome shotgun (WGS) entry which is preliminary data.</text>
</comment>
<protein>
    <recommendedName>
        <fullName evidence="3">Transglutaminase-like domain-containing protein</fullName>
    </recommendedName>
</protein>
<name>A0A2J0JIA2_9BACT</name>
<proteinExistence type="predicted"/>
<accession>A0A2J0JIA2</accession>